<dbReference type="PROSITE" id="PS51192">
    <property type="entry name" value="HELICASE_ATP_BIND_1"/>
    <property type="match status" value="1"/>
</dbReference>
<dbReference type="GO" id="GO:0005730">
    <property type="term" value="C:nucleolus"/>
    <property type="evidence" value="ECO:0007669"/>
    <property type="project" value="TreeGrafter"/>
</dbReference>
<feature type="region of interest" description="Disordered" evidence="8">
    <location>
        <begin position="1055"/>
        <end position="1082"/>
    </location>
</feature>
<dbReference type="PANTHER" id="PTHR18934">
    <property type="entry name" value="ATP-DEPENDENT RNA HELICASE"/>
    <property type="match status" value="1"/>
</dbReference>
<feature type="compositionally biased region" description="Basic residues" evidence="8">
    <location>
        <begin position="22"/>
        <end position="34"/>
    </location>
</feature>
<proteinExistence type="inferred from homology"/>
<comment type="catalytic activity">
    <reaction evidence="7">
        <text>ATP + H2O = ADP + phosphate + H(+)</text>
        <dbReference type="Rhea" id="RHEA:13065"/>
        <dbReference type="ChEBI" id="CHEBI:15377"/>
        <dbReference type="ChEBI" id="CHEBI:15378"/>
        <dbReference type="ChEBI" id="CHEBI:30616"/>
        <dbReference type="ChEBI" id="CHEBI:43474"/>
        <dbReference type="ChEBI" id="CHEBI:456216"/>
        <dbReference type="EC" id="3.6.4.13"/>
    </reaction>
</comment>
<dbReference type="InterPro" id="IPR003593">
    <property type="entry name" value="AAA+_ATPase"/>
</dbReference>
<dbReference type="FunFam" id="3.40.50.300:FF:000637">
    <property type="entry name" value="ATP-dependent RNA helicase DHX37/DHR1"/>
    <property type="match status" value="1"/>
</dbReference>
<feature type="compositionally biased region" description="Polar residues" evidence="8">
    <location>
        <begin position="357"/>
        <end position="368"/>
    </location>
</feature>
<dbReference type="Pfam" id="PF00271">
    <property type="entry name" value="Helicase_C"/>
    <property type="match status" value="1"/>
</dbReference>
<keyword evidence="3" id="KW-0547">Nucleotide-binding</keyword>
<feature type="compositionally biased region" description="Acidic residues" evidence="8">
    <location>
        <begin position="311"/>
        <end position="322"/>
    </location>
</feature>
<keyword evidence="4 11" id="KW-0378">Hydrolase</keyword>
<dbReference type="InterPro" id="IPR027417">
    <property type="entry name" value="P-loop_NTPase"/>
</dbReference>
<keyword evidence="5" id="KW-0347">Helicase</keyword>
<feature type="region of interest" description="Disordered" evidence="8">
    <location>
        <begin position="413"/>
        <end position="640"/>
    </location>
</feature>
<dbReference type="CDD" id="cd18791">
    <property type="entry name" value="SF2_C_RHA"/>
    <property type="match status" value="1"/>
</dbReference>
<evidence type="ECO:0000313" key="12">
    <source>
        <dbReference type="Proteomes" id="UP000027361"/>
    </source>
</evidence>
<dbReference type="GO" id="GO:0016787">
    <property type="term" value="F:hydrolase activity"/>
    <property type="evidence" value="ECO:0007669"/>
    <property type="project" value="UniProtKB-KW"/>
</dbReference>
<feature type="compositionally biased region" description="Basic and acidic residues" evidence="8">
    <location>
        <begin position="1332"/>
        <end position="1350"/>
    </location>
</feature>
<feature type="compositionally biased region" description="Acidic residues" evidence="8">
    <location>
        <begin position="1055"/>
        <end position="1069"/>
    </location>
</feature>
<dbReference type="GO" id="GO:0003724">
    <property type="term" value="F:RNA helicase activity"/>
    <property type="evidence" value="ECO:0007669"/>
    <property type="project" value="UniProtKB-EC"/>
</dbReference>
<feature type="compositionally biased region" description="Acidic residues" evidence="8">
    <location>
        <begin position="437"/>
        <end position="460"/>
    </location>
</feature>
<feature type="compositionally biased region" description="Acidic residues" evidence="8">
    <location>
        <begin position="569"/>
        <end position="589"/>
    </location>
</feature>
<feature type="domain" description="Helicase ATP-binding" evidence="9">
    <location>
        <begin position="728"/>
        <end position="913"/>
    </location>
</feature>
<dbReference type="InParanoid" id="A0A066WCF2"/>
<dbReference type="PROSITE" id="PS51194">
    <property type="entry name" value="HELICASE_CTER"/>
    <property type="match status" value="1"/>
</dbReference>
<dbReference type="InterPro" id="IPR011545">
    <property type="entry name" value="DEAD/DEAH_box_helicase_dom"/>
</dbReference>
<dbReference type="FunCoup" id="A0A066WCF2">
    <property type="interactions" value="689"/>
</dbReference>
<comment type="caution">
    <text evidence="11">The sequence shown here is derived from an EMBL/GenBank/DDBJ whole genome shotgun (WGS) entry which is preliminary data.</text>
</comment>
<protein>
    <recommendedName>
        <fullName evidence="2">RNA helicase</fullName>
        <ecNumber evidence="2">3.6.4.13</ecNumber>
    </recommendedName>
</protein>
<feature type="compositionally biased region" description="Basic and acidic residues" evidence="8">
    <location>
        <begin position="282"/>
        <end position="292"/>
    </location>
</feature>
<dbReference type="OrthoDB" id="10253254at2759"/>
<evidence type="ECO:0000256" key="5">
    <source>
        <dbReference type="ARBA" id="ARBA00022806"/>
    </source>
</evidence>
<dbReference type="Gene3D" id="3.40.50.300">
    <property type="entry name" value="P-loop containing nucleotide triphosphate hydrolases"/>
    <property type="match status" value="3"/>
</dbReference>
<dbReference type="HOGENOM" id="CLU_001832_0_2_1"/>
<evidence type="ECO:0000256" key="2">
    <source>
        <dbReference type="ARBA" id="ARBA00012552"/>
    </source>
</evidence>
<dbReference type="PANTHER" id="PTHR18934:SF99">
    <property type="entry name" value="ATP-DEPENDENT RNA HELICASE DHX37-RELATED"/>
    <property type="match status" value="1"/>
</dbReference>
<evidence type="ECO:0000259" key="9">
    <source>
        <dbReference type="PROSITE" id="PS51192"/>
    </source>
</evidence>
<feature type="domain" description="Helicase C-terminal" evidence="10">
    <location>
        <begin position="1044"/>
        <end position="1214"/>
    </location>
</feature>
<feature type="region of interest" description="Disordered" evidence="8">
    <location>
        <begin position="1"/>
        <end position="94"/>
    </location>
</feature>
<dbReference type="EC" id="3.6.4.13" evidence="2"/>
<dbReference type="SMART" id="SM00490">
    <property type="entry name" value="HELICc"/>
    <property type="match status" value="1"/>
</dbReference>
<comment type="similarity">
    <text evidence="1">Belongs to the DEAD box helicase family. DEAH subfamily.</text>
</comment>
<keyword evidence="6" id="KW-0067">ATP-binding</keyword>
<dbReference type="EMBL" id="JMSN01000016">
    <property type="protein sequence ID" value="KDN51411.1"/>
    <property type="molecule type" value="Genomic_DNA"/>
</dbReference>
<dbReference type="SMART" id="SM00847">
    <property type="entry name" value="HA2"/>
    <property type="match status" value="1"/>
</dbReference>
<feature type="region of interest" description="Disordered" evidence="8">
    <location>
        <begin position="257"/>
        <end position="399"/>
    </location>
</feature>
<evidence type="ECO:0000256" key="8">
    <source>
        <dbReference type="SAM" id="MobiDB-lite"/>
    </source>
</evidence>
<evidence type="ECO:0000256" key="7">
    <source>
        <dbReference type="ARBA" id="ARBA00047984"/>
    </source>
</evidence>
<evidence type="ECO:0000259" key="10">
    <source>
        <dbReference type="PROSITE" id="PS51194"/>
    </source>
</evidence>
<dbReference type="SMART" id="SM00487">
    <property type="entry name" value="DEXDc"/>
    <property type="match status" value="1"/>
</dbReference>
<feature type="region of interest" description="Disordered" evidence="8">
    <location>
        <begin position="114"/>
        <end position="219"/>
    </location>
</feature>
<dbReference type="InterPro" id="IPR014001">
    <property type="entry name" value="Helicase_ATP-bd"/>
</dbReference>
<dbReference type="Proteomes" id="UP000027361">
    <property type="component" value="Unassembled WGS sequence"/>
</dbReference>
<reference evidence="11 12" key="1">
    <citation type="submission" date="2014-05" db="EMBL/GenBank/DDBJ databases">
        <title>Draft genome sequence of a rare smut relative, Tilletiaria anomala UBC 951.</title>
        <authorList>
            <consortium name="DOE Joint Genome Institute"/>
            <person name="Toome M."/>
            <person name="Kuo A."/>
            <person name="Henrissat B."/>
            <person name="Lipzen A."/>
            <person name="Tritt A."/>
            <person name="Yoshinaga Y."/>
            <person name="Zane M."/>
            <person name="Barry K."/>
            <person name="Grigoriev I.V."/>
            <person name="Spatafora J.W."/>
            <person name="Aimea M.C."/>
        </authorList>
    </citation>
    <scope>NUCLEOTIDE SEQUENCE [LARGE SCALE GENOMIC DNA]</scope>
    <source>
        <strain evidence="11 12">UBC 951</strain>
    </source>
</reference>
<feature type="compositionally biased region" description="Basic residues" evidence="8">
    <location>
        <begin position="272"/>
        <end position="281"/>
    </location>
</feature>
<evidence type="ECO:0000256" key="1">
    <source>
        <dbReference type="ARBA" id="ARBA00008792"/>
    </source>
</evidence>
<dbReference type="GO" id="GO:0000462">
    <property type="term" value="P:maturation of SSU-rRNA from tricistronic rRNA transcript (SSU-rRNA, 5.8S rRNA, LSU-rRNA)"/>
    <property type="evidence" value="ECO:0007669"/>
    <property type="project" value="TreeGrafter"/>
</dbReference>
<evidence type="ECO:0000256" key="4">
    <source>
        <dbReference type="ARBA" id="ARBA00022801"/>
    </source>
</evidence>
<dbReference type="InterPro" id="IPR002464">
    <property type="entry name" value="DNA/RNA_helicase_DEAH_CS"/>
</dbReference>
<dbReference type="Pfam" id="PF00270">
    <property type="entry name" value="DEAD"/>
    <property type="match status" value="1"/>
</dbReference>
<dbReference type="GeneID" id="25263148"/>
<feature type="compositionally biased region" description="Basic and acidic residues" evidence="8">
    <location>
        <begin position="1070"/>
        <end position="1082"/>
    </location>
</feature>
<dbReference type="InterPro" id="IPR011709">
    <property type="entry name" value="DEAD-box_helicase_OB_fold"/>
</dbReference>
<dbReference type="OMA" id="QDASAPM"/>
<accession>A0A066WCF2</accession>
<feature type="compositionally biased region" description="Acidic residues" evidence="8">
    <location>
        <begin position="550"/>
        <end position="559"/>
    </location>
</feature>
<dbReference type="InterPro" id="IPR007502">
    <property type="entry name" value="Helicase-assoc_dom"/>
</dbReference>
<dbReference type="RefSeq" id="XP_013244750.1">
    <property type="nucleotide sequence ID" value="XM_013389296.1"/>
</dbReference>
<dbReference type="SMART" id="SM00382">
    <property type="entry name" value="AAA"/>
    <property type="match status" value="1"/>
</dbReference>
<evidence type="ECO:0000256" key="3">
    <source>
        <dbReference type="ARBA" id="ARBA00022741"/>
    </source>
</evidence>
<organism evidence="11 12">
    <name type="scientific">Tilletiaria anomala (strain ATCC 24038 / CBS 436.72 / UBC 951)</name>
    <dbReference type="NCBI Taxonomy" id="1037660"/>
    <lineage>
        <taxon>Eukaryota</taxon>
        <taxon>Fungi</taxon>
        <taxon>Dikarya</taxon>
        <taxon>Basidiomycota</taxon>
        <taxon>Ustilaginomycotina</taxon>
        <taxon>Exobasidiomycetes</taxon>
        <taxon>Georgefischeriales</taxon>
        <taxon>Tilletiariaceae</taxon>
        <taxon>Tilletiaria</taxon>
    </lineage>
</organism>
<gene>
    <name evidence="11" type="ORF">K437DRAFT_244516</name>
</gene>
<feature type="compositionally biased region" description="Low complexity" evidence="8">
    <location>
        <begin position="496"/>
        <end position="512"/>
    </location>
</feature>
<feature type="compositionally biased region" description="Basic and acidic residues" evidence="8">
    <location>
        <begin position="142"/>
        <end position="156"/>
    </location>
</feature>
<evidence type="ECO:0000256" key="6">
    <source>
        <dbReference type="ARBA" id="ARBA00022840"/>
    </source>
</evidence>
<dbReference type="FunFam" id="3.40.50.300:FF:001555">
    <property type="entry name" value="Putative ATP-dependent RNA helicase"/>
    <property type="match status" value="1"/>
</dbReference>
<evidence type="ECO:0000313" key="11">
    <source>
        <dbReference type="EMBL" id="KDN51411.1"/>
    </source>
</evidence>
<dbReference type="PROSITE" id="PS00690">
    <property type="entry name" value="DEAH_ATP_HELICASE"/>
    <property type="match status" value="1"/>
</dbReference>
<sequence>MPPKRERYNSKARQSVAGGSAHSHKGKKAKRAKLGHPDQGDGDAVANGQAAPADTNAQIITDEHRRAQKMMHDLVSQNQDESSKPMSSKKRKRFEAYVAKQLKKEDRVRLLSSLAETSTDVADRSKLVSASTLGSTRGGLTNEERAEKLQRKGEGKARRRRAAAFQVTEGDEDADLDGLSSSSDAELDADIENEQTRTNKRAVQAELESGPVGEVNEDAERRARIEAATRAFDSAPSAKSNGATMSKLAAHVGAALAVDADGKPVSLASMSMRKRKKKAKRSEKPELQERSTARSRLRASGTSWGKVAAKEDDDEHQEDNDFDSSASSGDESQEEQRAPPIPTVPRLPTDKGKGKVTQKSVSFDLAQTSKSSNGDGQSDDQGDGNHASSEEEMEEEVDRAILEAMRIRGLDPAQLGFGGAYDGNSDVEDASSGASSSEDEPGEGDEANGALTDDELEEERDTAILAELKRRGMDPRAFGFDLDENEDDEKQKPGDSLASMSASPESSAQAQSIFADRGISGDSAESPPWEGFPSEVEGPDQEYDVVSFDEVMDDDDERSEAEPASGESEGSEDEDEDEDGSSEDEGDGEPSDHTSRRRGLQKTSRSTGFKDWARGAMGLNGNASKGDTQHGETSAAGDDGFELQPVAGLKVRVGDIGPQDGIARGPLGQTELAPDQMSAFASKHYAELKARKGETGRPFVLNVPVQRSVTLQEARLKLPVVAEEEHIVKTIIENPIVVICGETGSGKTTQVPQFLYERGFGTPGSQNPGMIGITQPRRVAALSMTQRVASELSLPPNKVSHQIRYDVTVSPSTSIKFMTDGVLLRELATDFLLRKYSLIIIDEAHERSVNTDILIGLLTRIVRLREKRWLANSGEGSTKEAGTRPLRLVIMSATLRVSDFTDNASLFPPLSPRPPIVDIGARQHPVTLHFNRRTVHDYIAESVTKVSKIHARLPPGGILVFLTGQQEIVTVCKRLEQRYGRKAIEQRRAARSRAEAARLKGDEGQEDGGENQEQQSKFAAIAGFDPEAEEVDLGVNANEDLAADVDDGAAIQEDEDALDTDEEDEEGAHDDDLPPELRDDSDVPLHILPLYSMLPSEKQMRVFEEPPADSRLVVVATNVAETSLTIPNIRYVVDCGRAKERSFDAASGIQNFNVTWISKASASQRAGRAGRTGPGHCYRLYSSAVYEDHFEQFSKPEILRTPIDGLVLQMKAMNIIHVASFPFPTCPERDALVAAERTLIHLNALEQADSKSADGRKFPAARITQLGRVMTQFPLSPRFAKLLVQGQQHGCLPFVVALVAALSVGDPFLREEALQDHLEDDSEDGADCAVGDDNKQHLKSEREKQRQEGKSQRQLYFAAMSRFSALGASLSDVYRLLSAVGAYEYDGGSTAFCERNFLRPKAMEEIHKLRAQLANLVVMNLVGLSEGDRASIMDPKLKLPNEMQLKVLRQLITAAFVDQVAVRADLSSPTDAAGHAVHSYAKMKSTRYVPYRAMGVGREFAYIHPSSTLFHKAPPEWIVFTEVQRSKSRAVTIKNASGDGETVLQEGKLMLRGITKINPAWLSTLGRNLCTFDKPVDACGGNAAGAADLATLARARAAAKAGGSAGNTVQSITRDIMLVPRYAAGVDSGASAGLGWELPPVKAKQKLENGRWVTLM</sequence>
<dbReference type="SUPFAM" id="SSF52540">
    <property type="entry name" value="P-loop containing nucleoside triphosphate hydrolases"/>
    <property type="match status" value="1"/>
</dbReference>
<dbReference type="STRING" id="1037660.A0A066WCF2"/>
<dbReference type="CDD" id="cd17982">
    <property type="entry name" value="DEXHc_DHX37"/>
    <property type="match status" value="1"/>
</dbReference>
<dbReference type="InterPro" id="IPR001650">
    <property type="entry name" value="Helicase_C-like"/>
</dbReference>
<dbReference type="GO" id="GO:1990904">
    <property type="term" value="C:ribonucleoprotein complex"/>
    <property type="evidence" value="ECO:0007669"/>
    <property type="project" value="UniProtKB-ARBA"/>
</dbReference>
<dbReference type="Pfam" id="PF07717">
    <property type="entry name" value="OB_NTP_bind"/>
    <property type="match status" value="1"/>
</dbReference>
<dbReference type="GO" id="GO:0005524">
    <property type="term" value="F:ATP binding"/>
    <property type="evidence" value="ECO:0007669"/>
    <property type="project" value="UniProtKB-KW"/>
</dbReference>
<feature type="compositionally biased region" description="Basic and acidic residues" evidence="8">
    <location>
        <begin position="994"/>
        <end position="1003"/>
    </location>
</feature>
<dbReference type="Pfam" id="PF21010">
    <property type="entry name" value="HA2_C"/>
    <property type="match status" value="1"/>
</dbReference>
<dbReference type="Gene3D" id="1.20.120.1080">
    <property type="match status" value="1"/>
</dbReference>
<dbReference type="GO" id="GO:0003723">
    <property type="term" value="F:RNA binding"/>
    <property type="evidence" value="ECO:0007669"/>
    <property type="project" value="TreeGrafter"/>
</dbReference>
<name>A0A066WCF2_TILAU</name>
<feature type="region of interest" description="Disordered" evidence="8">
    <location>
        <begin position="1320"/>
        <end position="1350"/>
    </location>
</feature>
<feature type="compositionally biased region" description="Polar residues" evidence="8">
    <location>
        <begin position="128"/>
        <end position="139"/>
    </location>
</feature>
<keyword evidence="12" id="KW-1185">Reference proteome</keyword>
<feature type="region of interest" description="Disordered" evidence="8">
    <location>
        <begin position="994"/>
        <end position="1014"/>
    </location>
</feature>